<organism evidence="1 2">
    <name type="scientific">Chelativorans salis</name>
    <dbReference type="NCBI Taxonomy" id="2978478"/>
    <lineage>
        <taxon>Bacteria</taxon>
        <taxon>Pseudomonadati</taxon>
        <taxon>Pseudomonadota</taxon>
        <taxon>Alphaproteobacteria</taxon>
        <taxon>Hyphomicrobiales</taxon>
        <taxon>Phyllobacteriaceae</taxon>
        <taxon>Chelativorans</taxon>
    </lineage>
</organism>
<dbReference type="SUPFAM" id="SSF54593">
    <property type="entry name" value="Glyoxalase/Bleomycin resistance protein/Dihydroxybiphenyl dioxygenase"/>
    <property type="match status" value="1"/>
</dbReference>
<name>A0ABT2LQP9_9HYPH</name>
<evidence type="ECO:0000313" key="1">
    <source>
        <dbReference type="EMBL" id="MCT7376881.1"/>
    </source>
</evidence>
<gene>
    <name evidence="1" type="ORF">N5A92_17790</name>
</gene>
<evidence type="ECO:0000313" key="2">
    <source>
        <dbReference type="Proteomes" id="UP001320831"/>
    </source>
</evidence>
<sequence length="52" mass="5936">MPAVQPFLIFQGGHPERAMNFHVSLFDGSEVLDVTRWRKGEQGGVQSWQLNH</sequence>
<dbReference type="EMBL" id="JAOCZP010000005">
    <property type="protein sequence ID" value="MCT7376881.1"/>
    <property type="molecule type" value="Genomic_DNA"/>
</dbReference>
<accession>A0ABT2LQP9</accession>
<dbReference type="Gene3D" id="3.30.720.100">
    <property type="match status" value="1"/>
</dbReference>
<comment type="caution">
    <text evidence="1">The sequence shown here is derived from an EMBL/GenBank/DDBJ whole genome shotgun (WGS) entry which is preliminary data.</text>
</comment>
<protein>
    <submittedName>
        <fullName evidence="1">Uncharacterized protein</fullName>
    </submittedName>
</protein>
<dbReference type="RefSeq" id="WP_260905103.1">
    <property type="nucleotide sequence ID" value="NZ_JAOCZP010000005.1"/>
</dbReference>
<proteinExistence type="predicted"/>
<keyword evidence="2" id="KW-1185">Reference proteome</keyword>
<dbReference type="Proteomes" id="UP001320831">
    <property type="component" value="Unassembled WGS sequence"/>
</dbReference>
<dbReference type="InterPro" id="IPR029068">
    <property type="entry name" value="Glyas_Bleomycin-R_OHBP_Dase"/>
</dbReference>
<reference evidence="1 2" key="1">
    <citation type="submission" date="2022-09" db="EMBL/GenBank/DDBJ databases">
        <title>Chelativorans salina sp. nov., a novel slightly halophilic bacterium isolated from a saline lake sediment enrichment.</title>
        <authorList>
            <person name="Gao L."/>
            <person name="Fang B.-Z."/>
            <person name="Li W.-J."/>
        </authorList>
    </citation>
    <scope>NUCLEOTIDE SEQUENCE [LARGE SCALE GENOMIC DNA]</scope>
    <source>
        <strain evidence="1 2">EGI FJ00035</strain>
    </source>
</reference>